<dbReference type="InterPro" id="IPR036390">
    <property type="entry name" value="WH_DNA-bd_sf"/>
</dbReference>
<dbReference type="SMART" id="SM00347">
    <property type="entry name" value="HTH_MARR"/>
    <property type="match status" value="1"/>
</dbReference>
<reference evidence="2 3" key="1">
    <citation type="submission" date="2020-08" db="EMBL/GenBank/DDBJ databases">
        <authorList>
            <person name="Mo P."/>
        </authorList>
    </citation>
    <scope>NUCLEOTIDE SEQUENCE [LARGE SCALE GENOMIC DNA]</scope>
    <source>
        <strain evidence="2 3">CGMCC 4.1532</strain>
    </source>
</reference>
<dbReference type="PROSITE" id="PS50995">
    <property type="entry name" value="HTH_MARR_2"/>
    <property type="match status" value="1"/>
</dbReference>
<gene>
    <name evidence="2" type="ORF">H6H00_30920</name>
</gene>
<evidence type="ECO:0000313" key="2">
    <source>
        <dbReference type="EMBL" id="QNG52387.1"/>
    </source>
</evidence>
<dbReference type="RefSeq" id="WP_185719137.1">
    <property type="nucleotide sequence ID" value="NZ_BAAAWI010000001.1"/>
</dbReference>
<sequence>MSEVSEVSEESFVAWTLVRASHVVARGFTAVFAQVGLTPTQFGVLAHLADEPALTQAELARRVLVRPQSLGELLVPLLERGLVSRDGPGGRGRRSGIAITDAGRELVAAALPGVRRFEAGLGLDPGQLRTLDDLLHTVLRTLGEDG</sequence>
<dbReference type="EMBL" id="CP060131">
    <property type="protein sequence ID" value="QNG52387.1"/>
    <property type="molecule type" value="Genomic_DNA"/>
</dbReference>
<organism evidence="2 3">
    <name type="scientific">Pseudonocardia petroleophila</name>
    <dbReference type="NCBI Taxonomy" id="37331"/>
    <lineage>
        <taxon>Bacteria</taxon>
        <taxon>Bacillati</taxon>
        <taxon>Actinomycetota</taxon>
        <taxon>Actinomycetes</taxon>
        <taxon>Pseudonocardiales</taxon>
        <taxon>Pseudonocardiaceae</taxon>
        <taxon>Pseudonocardia</taxon>
    </lineage>
</organism>
<dbReference type="Pfam" id="PF12802">
    <property type="entry name" value="MarR_2"/>
    <property type="match status" value="1"/>
</dbReference>
<dbReference type="AlphaFoldDB" id="A0A7G7MHX6"/>
<proteinExistence type="predicted"/>
<accession>A0A7G7MHX6</accession>
<keyword evidence="3" id="KW-1185">Reference proteome</keyword>
<name>A0A7G7MHX6_9PSEU</name>
<dbReference type="InterPro" id="IPR000835">
    <property type="entry name" value="HTH_MarR-typ"/>
</dbReference>
<dbReference type="PANTHER" id="PTHR33164">
    <property type="entry name" value="TRANSCRIPTIONAL REGULATOR, MARR FAMILY"/>
    <property type="match status" value="1"/>
</dbReference>
<dbReference type="KEGG" id="ppel:H6H00_30920"/>
<dbReference type="PANTHER" id="PTHR33164:SF43">
    <property type="entry name" value="HTH-TYPE TRANSCRIPTIONAL REPRESSOR YETL"/>
    <property type="match status" value="1"/>
</dbReference>
<evidence type="ECO:0000313" key="3">
    <source>
        <dbReference type="Proteomes" id="UP000515728"/>
    </source>
</evidence>
<dbReference type="SUPFAM" id="SSF46785">
    <property type="entry name" value="Winged helix' DNA-binding domain"/>
    <property type="match status" value="1"/>
</dbReference>
<dbReference type="Gene3D" id="1.10.10.10">
    <property type="entry name" value="Winged helix-like DNA-binding domain superfamily/Winged helix DNA-binding domain"/>
    <property type="match status" value="1"/>
</dbReference>
<protein>
    <submittedName>
        <fullName evidence="2">MarR family transcriptional regulator</fullName>
    </submittedName>
</protein>
<dbReference type="GO" id="GO:0006950">
    <property type="term" value="P:response to stress"/>
    <property type="evidence" value="ECO:0007669"/>
    <property type="project" value="TreeGrafter"/>
</dbReference>
<dbReference type="GO" id="GO:0003700">
    <property type="term" value="F:DNA-binding transcription factor activity"/>
    <property type="evidence" value="ECO:0007669"/>
    <property type="project" value="InterPro"/>
</dbReference>
<feature type="domain" description="HTH marR-type" evidence="1">
    <location>
        <begin position="10"/>
        <end position="140"/>
    </location>
</feature>
<dbReference type="InterPro" id="IPR036388">
    <property type="entry name" value="WH-like_DNA-bd_sf"/>
</dbReference>
<evidence type="ECO:0000259" key="1">
    <source>
        <dbReference type="PROSITE" id="PS50995"/>
    </source>
</evidence>
<dbReference type="Proteomes" id="UP000515728">
    <property type="component" value="Chromosome"/>
</dbReference>
<dbReference type="InterPro" id="IPR039422">
    <property type="entry name" value="MarR/SlyA-like"/>
</dbReference>